<dbReference type="Pfam" id="PF25673">
    <property type="entry name" value="Terminase_7"/>
    <property type="match status" value="1"/>
</dbReference>
<feature type="region of interest" description="Disordered" evidence="1">
    <location>
        <begin position="128"/>
        <end position="165"/>
    </location>
</feature>
<dbReference type="InterPro" id="IPR057972">
    <property type="entry name" value="Terminase_7"/>
</dbReference>
<gene>
    <name evidence="2" type="ORF">EJD98_25385</name>
</gene>
<proteinExistence type="predicted"/>
<feature type="compositionally biased region" description="Low complexity" evidence="1">
    <location>
        <begin position="131"/>
        <end position="153"/>
    </location>
</feature>
<dbReference type="EMBL" id="RWKA01000018">
    <property type="protein sequence ID" value="TGB37886.1"/>
    <property type="molecule type" value="Genomic_DNA"/>
</dbReference>
<dbReference type="AlphaFoldDB" id="A0A4Z0HHU7"/>
<dbReference type="RefSeq" id="WP_135361680.1">
    <property type="nucleotide sequence ID" value="NZ_RWJZ01000016.1"/>
</dbReference>
<evidence type="ECO:0000256" key="1">
    <source>
        <dbReference type="SAM" id="MobiDB-lite"/>
    </source>
</evidence>
<evidence type="ECO:0000313" key="3">
    <source>
        <dbReference type="Proteomes" id="UP000297792"/>
    </source>
</evidence>
<name>A0A4Z0HHU7_MYCPR</name>
<organism evidence="2 3">
    <name type="scientific">Mycolicibacterium peregrinum</name>
    <name type="common">Mycobacterium peregrinum</name>
    <dbReference type="NCBI Taxonomy" id="43304"/>
    <lineage>
        <taxon>Bacteria</taxon>
        <taxon>Bacillati</taxon>
        <taxon>Actinomycetota</taxon>
        <taxon>Actinomycetes</taxon>
        <taxon>Mycobacteriales</taxon>
        <taxon>Mycobacteriaceae</taxon>
        <taxon>Mycolicibacterium</taxon>
    </lineage>
</organism>
<reference evidence="2 3" key="1">
    <citation type="submission" date="2018-12" db="EMBL/GenBank/DDBJ databases">
        <title>Draft genome sequences of Mycolicibacterium peregrinum isolated from a pig with lymphadenitis and from soil on the same Japanese pig farm.</title>
        <authorList>
            <person name="Komatsu T."/>
            <person name="Ohya K."/>
            <person name="Sawai K."/>
            <person name="Odoi J.O."/>
            <person name="Otsu K."/>
            <person name="Ota A."/>
            <person name="Ito T."/>
            <person name="Kawai M."/>
            <person name="Maruyama F."/>
        </authorList>
    </citation>
    <scope>NUCLEOTIDE SEQUENCE [LARGE SCALE GENOMIC DNA]</scope>
    <source>
        <strain evidence="2 3">138</strain>
    </source>
</reference>
<protein>
    <submittedName>
        <fullName evidence="2">Uncharacterized protein</fullName>
    </submittedName>
</protein>
<feature type="region of interest" description="Disordered" evidence="1">
    <location>
        <begin position="1"/>
        <end position="35"/>
    </location>
</feature>
<keyword evidence="3" id="KW-1185">Reference proteome</keyword>
<sequence length="165" mass="18592">MPPGPNAKDPSIRGRRNKTTTRATLSKPDVETAEKPKLPSSIEWFPEVQAWWDDLWTSEPRKEWIDVDTHLLYVAARLYQMMLDPDTKPTAAKALAGEYRQILVQFGLTPMARRTLQWEVLRVEGEKQNAARRASAGATSTTAAKATPRATARVDPRKRRLAAVQ</sequence>
<feature type="compositionally biased region" description="Basic residues" evidence="1">
    <location>
        <begin position="156"/>
        <end position="165"/>
    </location>
</feature>
<evidence type="ECO:0000313" key="2">
    <source>
        <dbReference type="EMBL" id="TGB37886.1"/>
    </source>
</evidence>
<dbReference type="Proteomes" id="UP000297792">
    <property type="component" value="Unassembled WGS sequence"/>
</dbReference>
<comment type="caution">
    <text evidence="2">The sequence shown here is derived from an EMBL/GenBank/DDBJ whole genome shotgun (WGS) entry which is preliminary data.</text>
</comment>
<accession>A0A4Z0HHU7</accession>